<keyword evidence="8" id="KW-0347">Helicase</keyword>
<accession>A0A3B0SPB0</accession>
<dbReference type="GO" id="GO:0005737">
    <property type="term" value="C:cytoplasm"/>
    <property type="evidence" value="ECO:0007669"/>
    <property type="project" value="TreeGrafter"/>
</dbReference>
<evidence type="ECO:0000259" key="7">
    <source>
        <dbReference type="PROSITE" id="PS51192"/>
    </source>
</evidence>
<evidence type="ECO:0000256" key="6">
    <source>
        <dbReference type="SAM" id="MobiDB-lite"/>
    </source>
</evidence>
<dbReference type="PROSITE" id="PS51192">
    <property type="entry name" value="HELICASE_ATP_BIND_1"/>
    <property type="match status" value="1"/>
</dbReference>
<gene>
    <name evidence="8" type="ORF">MNBD_ACTINO01-2351</name>
</gene>
<comment type="catalytic activity">
    <reaction evidence="4">
        <text>Couples ATP hydrolysis with the unwinding of duplex DNA by translocating in the 3'-5' direction.</text>
        <dbReference type="EC" id="5.6.2.4"/>
    </reaction>
</comment>
<feature type="region of interest" description="Disordered" evidence="6">
    <location>
        <begin position="20"/>
        <end position="55"/>
    </location>
</feature>
<dbReference type="PANTHER" id="PTHR13710">
    <property type="entry name" value="DNA HELICASE RECQ FAMILY MEMBER"/>
    <property type="match status" value="1"/>
</dbReference>
<keyword evidence="2" id="KW-0238">DNA-binding</keyword>
<keyword evidence="3" id="KW-0413">Isomerase</keyword>
<dbReference type="EMBL" id="UOEI01000228">
    <property type="protein sequence ID" value="VAV98283.1"/>
    <property type="molecule type" value="Genomic_DNA"/>
</dbReference>
<dbReference type="InterPro" id="IPR011545">
    <property type="entry name" value="DEAD/DEAH_box_helicase_dom"/>
</dbReference>
<evidence type="ECO:0000256" key="3">
    <source>
        <dbReference type="ARBA" id="ARBA00023235"/>
    </source>
</evidence>
<comment type="similarity">
    <text evidence="1">Belongs to the helicase family. RecQ subfamily.</text>
</comment>
<dbReference type="PANTHER" id="PTHR13710:SF105">
    <property type="entry name" value="ATP-DEPENDENT DNA HELICASE Q1"/>
    <property type="match status" value="1"/>
</dbReference>
<name>A0A3B0SPB0_9ZZZZ</name>
<evidence type="ECO:0000256" key="5">
    <source>
        <dbReference type="ARBA" id="ARBA00034808"/>
    </source>
</evidence>
<dbReference type="GO" id="GO:0005524">
    <property type="term" value="F:ATP binding"/>
    <property type="evidence" value="ECO:0007669"/>
    <property type="project" value="InterPro"/>
</dbReference>
<dbReference type="GO" id="GO:0043138">
    <property type="term" value="F:3'-5' DNA helicase activity"/>
    <property type="evidence" value="ECO:0007669"/>
    <property type="project" value="UniProtKB-EC"/>
</dbReference>
<evidence type="ECO:0000256" key="1">
    <source>
        <dbReference type="ARBA" id="ARBA00005446"/>
    </source>
</evidence>
<dbReference type="SUPFAM" id="SSF52540">
    <property type="entry name" value="P-loop containing nucleoside triphosphate hydrolases"/>
    <property type="match status" value="1"/>
</dbReference>
<evidence type="ECO:0000313" key="8">
    <source>
        <dbReference type="EMBL" id="VAV98283.1"/>
    </source>
</evidence>
<dbReference type="AlphaFoldDB" id="A0A3B0SPB0"/>
<dbReference type="GO" id="GO:0043590">
    <property type="term" value="C:bacterial nucleoid"/>
    <property type="evidence" value="ECO:0007669"/>
    <property type="project" value="TreeGrafter"/>
</dbReference>
<reference evidence="8" key="1">
    <citation type="submission" date="2018-06" db="EMBL/GenBank/DDBJ databases">
        <authorList>
            <person name="Zhirakovskaya E."/>
        </authorList>
    </citation>
    <scope>NUCLEOTIDE SEQUENCE</scope>
</reference>
<sequence length="158" mass="17001">MIEPDATDNIPDDDGYWEMLAGEVPDEPAPPTAWEPARTATSAEEPQVPLKQQRPATGIDVDAIFGELATTFGFSEFRPGQREVVEAALSATDCLAVMPTGSGKSLTYQLAARLMGGTTLVVSPLIALMKDQVDAANEIGIKATFINSSIEYEERLDR</sequence>
<keyword evidence="8" id="KW-0378">Hydrolase</keyword>
<organism evidence="8">
    <name type="scientific">hydrothermal vent metagenome</name>
    <dbReference type="NCBI Taxonomy" id="652676"/>
    <lineage>
        <taxon>unclassified sequences</taxon>
        <taxon>metagenomes</taxon>
        <taxon>ecological metagenomes</taxon>
    </lineage>
</organism>
<dbReference type="GO" id="GO:0009378">
    <property type="term" value="F:four-way junction helicase activity"/>
    <property type="evidence" value="ECO:0007669"/>
    <property type="project" value="TreeGrafter"/>
</dbReference>
<keyword evidence="8" id="KW-0547">Nucleotide-binding</keyword>
<dbReference type="GO" id="GO:0030894">
    <property type="term" value="C:replisome"/>
    <property type="evidence" value="ECO:0007669"/>
    <property type="project" value="TreeGrafter"/>
</dbReference>
<dbReference type="GO" id="GO:0003677">
    <property type="term" value="F:DNA binding"/>
    <property type="evidence" value="ECO:0007669"/>
    <property type="project" value="UniProtKB-KW"/>
</dbReference>
<dbReference type="GO" id="GO:0006310">
    <property type="term" value="P:DNA recombination"/>
    <property type="evidence" value="ECO:0007669"/>
    <property type="project" value="TreeGrafter"/>
</dbReference>
<protein>
    <recommendedName>
        <fullName evidence="5">DNA 3'-5' helicase</fullName>
        <ecNumber evidence="5">5.6.2.4</ecNumber>
    </recommendedName>
</protein>
<feature type="non-terminal residue" evidence="8">
    <location>
        <position position="158"/>
    </location>
</feature>
<evidence type="ECO:0000256" key="4">
    <source>
        <dbReference type="ARBA" id="ARBA00034617"/>
    </source>
</evidence>
<dbReference type="EC" id="5.6.2.4" evidence="5"/>
<feature type="domain" description="Helicase ATP-binding" evidence="7">
    <location>
        <begin position="85"/>
        <end position="158"/>
    </location>
</feature>
<dbReference type="Gene3D" id="3.40.50.300">
    <property type="entry name" value="P-loop containing nucleotide triphosphate hydrolases"/>
    <property type="match status" value="1"/>
</dbReference>
<dbReference type="GO" id="GO:0006281">
    <property type="term" value="P:DNA repair"/>
    <property type="evidence" value="ECO:0007669"/>
    <property type="project" value="TreeGrafter"/>
</dbReference>
<dbReference type="InterPro" id="IPR027417">
    <property type="entry name" value="P-loop_NTPase"/>
</dbReference>
<dbReference type="InterPro" id="IPR014001">
    <property type="entry name" value="Helicase_ATP-bd"/>
</dbReference>
<evidence type="ECO:0000256" key="2">
    <source>
        <dbReference type="ARBA" id="ARBA00023125"/>
    </source>
</evidence>
<dbReference type="Pfam" id="PF00270">
    <property type="entry name" value="DEAD"/>
    <property type="match status" value="1"/>
</dbReference>
<keyword evidence="8" id="KW-0067">ATP-binding</keyword>
<proteinExistence type="inferred from homology"/>